<dbReference type="EMBL" id="WUUK01000005">
    <property type="protein sequence ID" value="MXQ52077.1"/>
    <property type="molecule type" value="Genomic_DNA"/>
</dbReference>
<evidence type="ECO:0000313" key="3">
    <source>
        <dbReference type="Proteomes" id="UP000436284"/>
    </source>
</evidence>
<proteinExistence type="predicted"/>
<organism evidence="2 3">
    <name type="scientific">Salinicoccus hispanicus</name>
    <dbReference type="NCBI Taxonomy" id="157225"/>
    <lineage>
        <taxon>Bacteria</taxon>
        <taxon>Bacillati</taxon>
        <taxon>Bacillota</taxon>
        <taxon>Bacilli</taxon>
        <taxon>Bacillales</taxon>
        <taxon>Staphylococcaceae</taxon>
        <taxon>Salinicoccus</taxon>
    </lineage>
</organism>
<protein>
    <recommendedName>
        <fullName evidence="1">Transcriptional regulator TetR C-terminal Firmicutes type domain-containing protein</fullName>
    </recommendedName>
</protein>
<keyword evidence="3" id="KW-1185">Reference proteome</keyword>
<dbReference type="InterPro" id="IPR039532">
    <property type="entry name" value="TetR_C_Firmicutes"/>
</dbReference>
<dbReference type="AlphaFoldDB" id="A0A6N8U416"/>
<dbReference type="OrthoDB" id="9810250at2"/>
<evidence type="ECO:0000313" key="2">
    <source>
        <dbReference type="EMBL" id="MXQ52077.1"/>
    </source>
</evidence>
<accession>A0A6N8U416</accession>
<comment type="caution">
    <text evidence="2">The sequence shown here is derived from an EMBL/GenBank/DDBJ whole genome shotgun (WGS) entry which is preliminary data.</text>
</comment>
<dbReference type="Gene3D" id="1.10.357.10">
    <property type="entry name" value="Tetracycline Repressor, domain 2"/>
    <property type="match status" value="1"/>
</dbReference>
<dbReference type="Pfam" id="PF14278">
    <property type="entry name" value="TetR_C_8"/>
    <property type="match status" value="1"/>
</dbReference>
<name>A0A6N8U416_9STAP</name>
<reference evidence="2 3" key="1">
    <citation type="submission" date="2019-12" db="EMBL/GenBank/DDBJ databases">
        <title>Salinicoccus cyprini sp. nov., isolated from gastro-intestinal tract of mirror carp, Cyprinus carpio var. specularis, collected from Gobind Sagar Reservoir, Himachal Pradesh, India.</title>
        <authorList>
            <person name="Talwar C."/>
            <person name="Singh A.K."/>
            <person name="Lal R."/>
            <person name="Negi R.K."/>
        </authorList>
    </citation>
    <scope>NUCLEOTIDE SEQUENCE [LARGE SCALE GENOMIC DNA]</scope>
    <source>
        <strain evidence="2 3">J-82</strain>
    </source>
</reference>
<feature type="domain" description="Transcriptional regulator TetR C-terminal Firmicutes type" evidence="1">
    <location>
        <begin position="9"/>
        <end position="49"/>
    </location>
</feature>
<evidence type="ECO:0000259" key="1">
    <source>
        <dbReference type="Pfam" id="PF14278"/>
    </source>
</evidence>
<dbReference type="Proteomes" id="UP000436284">
    <property type="component" value="Unassembled WGS sequence"/>
</dbReference>
<sequence>MRTIGIDKINEFEVSYQANAISGVIMEWRSNGFKNSVDEMNSILFSILKRYKFY</sequence>
<gene>
    <name evidence="2" type="ORF">GQ671_12455</name>
</gene>